<evidence type="ECO:0000313" key="3">
    <source>
        <dbReference type="Proteomes" id="UP000260644"/>
    </source>
</evidence>
<reference evidence="2 3" key="1">
    <citation type="submission" date="2018-07" db="EMBL/GenBank/DDBJ databases">
        <title>Chitinophaga K2CV101002-2 sp. nov., isolated from a monsoon evergreen broad-leaved forest soil.</title>
        <authorList>
            <person name="Lv Y."/>
        </authorList>
    </citation>
    <scope>NUCLEOTIDE SEQUENCE [LARGE SCALE GENOMIC DNA]</scope>
    <source>
        <strain evidence="2 3">GDMCC 1.1288</strain>
    </source>
</reference>
<dbReference type="AlphaFoldDB" id="A0A3E1Y580"/>
<dbReference type="EMBL" id="QPMM01000012">
    <property type="protein sequence ID" value="RFS19833.1"/>
    <property type="molecule type" value="Genomic_DNA"/>
</dbReference>
<organism evidence="2 3">
    <name type="scientific">Chitinophaga silvatica</name>
    <dbReference type="NCBI Taxonomy" id="2282649"/>
    <lineage>
        <taxon>Bacteria</taxon>
        <taxon>Pseudomonadati</taxon>
        <taxon>Bacteroidota</taxon>
        <taxon>Chitinophagia</taxon>
        <taxon>Chitinophagales</taxon>
        <taxon>Chitinophagaceae</taxon>
        <taxon>Chitinophaga</taxon>
    </lineage>
</organism>
<feature type="domain" description="Aminoglycoside phosphotransferase" evidence="1">
    <location>
        <begin position="52"/>
        <end position="285"/>
    </location>
</feature>
<dbReference type="InterPro" id="IPR050249">
    <property type="entry name" value="Pseudomonas-type_ThrB"/>
</dbReference>
<dbReference type="Pfam" id="PF01636">
    <property type="entry name" value="APH"/>
    <property type="match status" value="1"/>
</dbReference>
<dbReference type="Proteomes" id="UP000260644">
    <property type="component" value="Unassembled WGS sequence"/>
</dbReference>
<name>A0A3E1Y580_9BACT</name>
<evidence type="ECO:0000259" key="1">
    <source>
        <dbReference type="Pfam" id="PF01636"/>
    </source>
</evidence>
<accession>A0A3E1Y580</accession>
<dbReference type="PANTHER" id="PTHR21064">
    <property type="entry name" value="AMINOGLYCOSIDE PHOSPHOTRANSFERASE DOMAIN-CONTAINING PROTEIN-RELATED"/>
    <property type="match status" value="1"/>
</dbReference>
<evidence type="ECO:0000313" key="2">
    <source>
        <dbReference type="EMBL" id="RFS19833.1"/>
    </source>
</evidence>
<dbReference type="InterPro" id="IPR002575">
    <property type="entry name" value="Aminoglycoside_PTrfase"/>
</dbReference>
<dbReference type="PANTHER" id="PTHR21064:SF5">
    <property type="entry name" value="SLR1880 PROTEIN"/>
    <property type="match status" value="1"/>
</dbReference>
<keyword evidence="3" id="KW-1185">Reference proteome</keyword>
<proteinExistence type="predicted"/>
<gene>
    <name evidence="2" type="ORF">DVR12_22330</name>
</gene>
<sequence length="395" mass="45647">MVWCYLQRRCTGRAGQLKPAGCEWRISRQFMEIKPNEKILQAFGLEPEGLNVRKFGSGHINNTFLLEKKQDSSKYVLQKINVNVFKEPTIIAANQRMAADYLAVHHPGYLFITPIPTVNGEELFVINNEYWRLIPFIADSITVDQADNPKQAFEAARQFGRLANYLSGIDLKPFKASIPNFHNLTLRYSTFQDAIRNAKDDRKSAAEKMIEEFLQFSDIAVTYEQLKTNHEFRDRLMHHDTKINNVLLNKDTFEGICVCDLDTLMPGKMISDLGDMIRTYVCPVSEEENDFSKIVIRAEYYEALMQGYLGEIGNSLTNVEKQQLFFAGKFMIYMQGIRFLSDYLNGDVYYPIKYPNHNFDRAKNQLVLLQRLIEKEPELQLIIDKCLLISATSEQ</sequence>
<dbReference type="GO" id="GO:0016740">
    <property type="term" value="F:transferase activity"/>
    <property type="evidence" value="ECO:0007669"/>
    <property type="project" value="UniProtKB-KW"/>
</dbReference>
<comment type="caution">
    <text evidence="2">The sequence shown here is derived from an EMBL/GenBank/DDBJ whole genome shotgun (WGS) entry which is preliminary data.</text>
</comment>
<protein>
    <submittedName>
        <fullName evidence="2">Aminoglycoside phosphotransferase family protein</fullName>
    </submittedName>
</protein>
<dbReference type="SUPFAM" id="SSF56112">
    <property type="entry name" value="Protein kinase-like (PK-like)"/>
    <property type="match status" value="1"/>
</dbReference>
<keyword evidence="2" id="KW-0808">Transferase</keyword>
<dbReference type="Gene3D" id="3.90.1200.10">
    <property type="match status" value="1"/>
</dbReference>
<dbReference type="InterPro" id="IPR011009">
    <property type="entry name" value="Kinase-like_dom_sf"/>
</dbReference>